<evidence type="ECO:0000259" key="2">
    <source>
        <dbReference type="Pfam" id="PF00561"/>
    </source>
</evidence>
<reference evidence="3 4" key="1">
    <citation type="submission" date="2018-10" db="EMBL/GenBank/DDBJ databases">
        <title>Genomic Encyclopedia of Type Strains, Phase IV (KMG-IV): sequencing the most valuable type-strain genomes for metagenomic binning, comparative biology and taxonomic classification.</title>
        <authorList>
            <person name="Goeker M."/>
        </authorList>
    </citation>
    <scope>NUCLEOTIDE SEQUENCE [LARGE SCALE GENOMIC DNA]</scope>
    <source>
        <strain evidence="3 4">DSM 4734</strain>
    </source>
</reference>
<dbReference type="Proteomes" id="UP000273675">
    <property type="component" value="Unassembled WGS sequence"/>
</dbReference>
<feature type="chain" id="PRO_5019795009" evidence="1">
    <location>
        <begin position="22"/>
        <end position="491"/>
    </location>
</feature>
<dbReference type="OrthoDB" id="613638at2"/>
<dbReference type="RefSeq" id="WP_121212061.1">
    <property type="nucleotide sequence ID" value="NZ_RBIM01000006.1"/>
</dbReference>
<dbReference type="PANTHER" id="PTHR43798">
    <property type="entry name" value="MONOACYLGLYCEROL LIPASE"/>
    <property type="match status" value="1"/>
</dbReference>
<comment type="caution">
    <text evidence="3">The sequence shown here is derived from an EMBL/GenBank/DDBJ whole genome shotgun (WGS) entry which is preliminary data.</text>
</comment>
<keyword evidence="1" id="KW-0732">Signal</keyword>
<dbReference type="InterPro" id="IPR050266">
    <property type="entry name" value="AB_hydrolase_sf"/>
</dbReference>
<feature type="signal peptide" evidence="1">
    <location>
        <begin position="1"/>
        <end position="21"/>
    </location>
</feature>
<dbReference type="PANTHER" id="PTHR43798:SF27">
    <property type="entry name" value="HYDROLASE ALPHA_BETA HYDROLASE FOLD FAMILY"/>
    <property type="match status" value="1"/>
</dbReference>
<dbReference type="Gene3D" id="3.40.50.1820">
    <property type="entry name" value="alpha/beta hydrolase"/>
    <property type="match status" value="1"/>
</dbReference>
<dbReference type="SUPFAM" id="SSF53474">
    <property type="entry name" value="alpha/beta-Hydrolases"/>
    <property type="match status" value="1"/>
</dbReference>
<proteinExistence type="predicted"/>
<evidence type="ECO:0000313" key="3">
    <source>
        <dbReference type="EMBL" id="RKQ95570.1"/>
    </source>
</evidence>
<dbReference type="InterPro" id="IPR000073">
    <property type="entry name" value="AB_hydrolase_1"/>
</dbReference>
<accession>A0A495D3N6</accession>
<dbReference type="InterPro" id="IPR029058">
    <property type="entry name" value="AB_hydrolase_fold"/>
</dbReference>
<sequence>MTSIYLTLRTGLMAGAVLALAPLDAVFADTPGETPMTFTAQSGETVEAFRGEMQLPENRADPDSRLITVSYVRFPATGEVAGPPIVYLAGGPGGSGSGTAQGRRFPLFMAMRQHGDVIAFDQRGTGLSDQPPACQSAQLTDESQQRSDADIVAGYRAALDTCTAFWAAEGVDLLGYTTRESVADLSDLRRHLGADRIALWGISYGSHLALAALNDIPDEIDRVIIASAEGLDQTVKLPARTDAYFARLQAAVDSQPAAAALYPDIAGLMRRVHARLEAEPMMLDLPQSDGSSIPFLLQRHHMQQFASGLIADPDSARILPALYSALDAGDPTLAIMLLSYFADPGEGISLRAMPTAMDIASGVSAERLALFEAQAGSGLVGSYLNFPMPQLAGAISGLDLGDDFRRGPSGDTPVLLLTGTLDGRTYPQAQVEAVAGLDNVTQVIVRNAGHNLFMTTPEVGEVMHAFMRGGAVSRSEIVVDLPDFTTHPLQR</sequence>
<evidence type="ECO:0000313" key="4">
    <source>
        <dbReference type="Proteomes" id="UP000273675"/>
    </source>
</evidence>
<dbReference type="AlphaFoldDB" id="A0A495D3N6"/>
<dbReference type="GO" id="GO:0016020">
    <property type="term" value="C:membrane"/>
    <property type="evidence" value="ECO:0007669"/>
    <property type="project" value="TreeGrafter"/>
</dbReference>
<evidence type="ECO:0000256" key="1">
    <source>
        <dbReference type="SAM" id="SignalP"/>
    </source>
</evidence>
<dbReference type="Pfam" id="PF00561">
    <property type="entry name" value="Abhydrolase_1"/>
    <property type="match status" value="1"/>
</dbReference>
<feature type="domain" description="AB hydrolase-1" evidence="2">
    <location>
        <begin position="83"/>
        <end position="455"/>
    </location>
</feature>
<dbReference type="EMBL" id="RBIM01000006">
    <property type="protein sequence ID" value="RKQ95570.1"/>
    <property type="molecule type" value="Genomic_DNA"/>
</dbReference>
<protein>
    <submittedName>
        <fullName evidence="3">Pimeloyl-ACP methyl ester carboxylesterase</fullName>
    </submittedName>
</protein>
<organism evidence="3 4">
    <name type="scientific">Maricaulis maris</name>
    <dbReference type="NCBI Taxonomy" id="74318"/>
    <lineage>
        <taxon>Bacteria</taxon>
        <taxon>Pseudomonadati</taxon>
        <taxon>Pseudomonadota</taxon>
        <taxon>Alphaproteobacteria</taxon>
        <taxon>Maricaulales</taxon>
        <taxon>Maricaulaceae</taxon>
        <taxon>Maricaulis</taxon>
    </lineage>
</organism>
<gene>
    <name evidence="3" type="ORF">C7435_2673</name>
</gene>
<name>A0A495D3N6_9PROT</name>